<proteinExistence type="predicted"/>
<dbReference type="Proteomes" id="UP000676967">
    <property type="component" value="Chromosome"/>
</dbReference>
<name>A0ABN6CQL0_9ACTN</name>
<keyword evidence="1" id="KW-0472">Membrane</keyword>
<feature type="transmembrane region" description="Helical" evidence="1">
    <location>
        <begin position="91"/>
        <end position="113"/>
    </location>
</feature>
<reference evidence="2 3" key="1">
    <citation type="submission" date="2020-08" db="EMBL/GenBank/DDBJ databases">
        <title>Whole genome shotgun sequence of Actinoplanes ianthinogenes NBRC 13996.</title>
        <authorList>
            <person name="Komaki H."/>
            <person name="Tamura T."/>
        </authorList>
    </citation>
    <scope>NUCLEOTIDE SEQUENCE [LARGE SCALE GENOMIC DNA]</scope>
    <source>
        <strain evidence="2 3">NBRC 13996</strain>
    </source>
</reference>
<evidence type="ECO:0000256" key="1">
    <source>
        <dbReference type="SAM" id="Phobius"/>
    </source>
</evidence>
<feature type="transmembrane region" description="Helical" evidence="1">
    <location>
        <begin position="119"/>
        <end position="137"/>
    </location>
</feature>
<organism evidence="2 3">
    <name type="scientific">Actinoplanes ianthinogenes</name>
    <dbReference type="NCBI Taxonomy" id="122358"/>
    <lineage>
        <taxon>Bacteria</taxon>
        <taxon>Bacillati</taxon>
        <taxon>Actinomycetota</taxon>
        <taxon>Actinomycetes</taxon>
        <taxon>Micromonosporales</taxon>
        <taxon>Micromonosporaceae</taxon>
        <taxon>Actinoplanes</taxon>
    </lineage>
</organism>
<dbReference type="EMBL" id="AP023356">
    <property type="protein sequence ID" value="BCJ47487.1"/>
    <property type="molecule type" value="Genomic_DNA"/>
</dbReference>
<evidence type="ECO:0000313" key="3">
    <source>
        <dbReference type="Proteomes" id="UP000676967"/>
    </source>
</evidence>
<keyword evidence="3" id="KW-1185">Reference proteome</keyword>
<feature type="transmembrane region" description="Helical" evidence="1">
    <location>
        <begin position="53"/>
        <end position="70"/>
    </location>
</feature>
<sequence>MVAVSTIHATAKPFRSKVGRRLRSLTIGELVNIPLQPWIWFRVIDLPLTTVNLIGFSAFAALLATGAAYWSMKLRQLRRKQPRLPARRYFAAARILLPIATAAALIVCAVSVARLPGASSWPGLAFAVFAALEYVNYFHVQLMHDNRADLRRLFTSGFRRSHLARDLNSRSNPPLGTR</sequence>
<protein>
    <submittedName>
        <fullName evidence="2">Uncharacterized protein</fullName>
    </submittedName>
</protein>
<gene>
    <name evidence="2" type="ORF">Aiant_81440</name>
</gene>
<keyword evidence="1" id="KW-0812">Transmembrane</keyword>
<accession>A0ABN6CQL0</accession>
<evidence type="ECO:0000313" key="2">
    <source>
        <dbReference type="EMBL" id="BCJ47487.1"/>
    </source>
</evidence>
<keyword evidence="1" id="KW-1133">Transmembrane helix</keyword>